<dbReference type="FunFam" id="3.40.50.360:FF:000001">
    <property type="entry name" value="NAD(P)H dehydrogenase (Quinone) FQR1-like"/>
    <property type="match status" value="1"/>
</dbReference>
<dbReference type="NCBIfam" id="TIGR01755">
    <property type="entry name" value="flav_wrbA"/>
    <property type="match status" value="1"/>
</dbReference>
<evidence type="ECO:0000259" key="2">
    <source>
        <dbReference type="PROSITE" id="PS50902"/>
    </source>
</evidence>
<dbReference type="NCBIfam" id="NF002999">
    <property type="entry name" value="PRK03767.1"/>
    <property type="match status" value="1"/>
</dbReference>
<dbReference type="PANTHER" id="PTHR30546:SF23">
    <property type="entry name" value="FLAVOPROTEIN-LIKE PROTEIN YCP4-RELATED"/>
    <property type="match status" value="1"/>
</dbReference>
<protein>
    <submittedName>
        <fullName evidence="3">NAD(P)H dehydrogenase (Quinone)</fullName>
    </submittedName>
</protein>
<dbReference type="RefSeq" id="WP_106277392.1">
    <property type="nucleotide sequence ID" value="NZ_PVTG01000007.1"/>
</dbReference>
<dbReference type="Gene3D" id="3.40.50.360">
    <property type="match status" value="1"/>
</dbReference>
<reference evidence="3 4" key="1">
    <citation type="submission" date="2018-03" db="EMBL/GenBank/DDBJ databases">
        <title>Genomic Encyclopedia of Archaeal and Bacterial Type Strains, Phase II (KMG-II): from individual species to whole genera.</title>
        <authorList>
            <person name="Goeker M."/>
        </authorList>
    </citation>
    <scope>NUCLEOTIDE SEQUENCE [LARGE SCALE GENOMIC DNA]</scope>
    <source>
        <strain evidence="3 4">DSM 45416</strain>
    </source>
</reference>
<dbReference type="InterPro" id="IPR008254">
    <property type="entry name" value="Flavodoxin/NO_synth"/>
</dbReference>
<dbReference type="AlphaFoldDB" id="A0A2T0TTL6"/>
<evidence type="ECO:0000313" key="4">
    <source>
        <dbReference type="Proteomes" id="UP000239210"/>
    </source>
</evidence>
<dbReference type="EMBL" id="PVTG01000007">
    <property type="protein sequence ID" value="PRY49009.1"/>
    <property type="molecule type" value="Genomic_DNA"/>
</dbReference>
<dbReference type="InterPro" id="IPR029039">
    <property type="entry name" value="Flavoprotein-like_sf"/>
</dbReference>
<sequence length="215" mass="22402">MNDTTSGPTSGSSPNVAIIYYSATGNVHALAEAVREGAEKAGAQVRVRKVAELAPEEAIRRNEAWAAHAQASVDVPQATKGDLLWADAVVFGTPTRYGLPAAQLKQFLDTTGALWEQGLLADKVYAAFTSSATRHGGQESTLLALANTFYHWGGYIVPPGYTDPVQFEAGNPYGVGHVSDDGATPVGDVECAAAAYLGRRVATVTKRLLAGAAAA</sequence>
<dbReference type="PANTHER" id="PTHR30546">
    <property type="entry name" value="FLAVODOXIN-RELATED PROTEIN WRBA-RELATED"/>
    <property type="match status" value="1"/>
</dbReference>
<dbReference type="OrthoDB" id="9801479at2"/>
<keyword evidence="4" id="KW-1185">Reference proteome</keyword>
<dbReference type="InterPro" id="IPR010089">
    <property type="entry name" value="Flavoprotein_WrbA-like"/>
</dbReference>
<dbReference type="SUPFAM" id="SSF52218">
    <property type="entry name" value="Flavoproteins"/>
    <property type="match status" value="1"/>
</dbReference>
<dbReference type="GO" id="GO:0010181">
    <property type="term" value="F:FMN binding"/>
    <property type="evidence" value="ECO:0007669"/>
    <property type="project" value="InterPro"/>
</dbReference>
<name>A0A2T0TTL6_9ACTN</name>
<accession>A0A2T0TTL6</accession>
<gene>
    <name evidence="3" type="ORF">LY71_10791</name>
</gene>
<proteinExistence type="inferred from homology"/>
<comment type="similarity">
    <text evidence="1">Belongs to the WrbA family.</text>
</comment>
<dbReference type="Pfam" id="PF03358">
    <property type="entry name" value="FMN_red"/>
    <property type="match status" value="1"/>
</dbReference>
<evidence type="ECO:0000256" key="1">
    <source>
        <dbReference type="ARBA" id="ARBA00006961"/>
    </source>
</evidence>
<dbReference type="PROSITE" id="PS50902">
    <property type="entry name" value="FLAVODOXIN_LIKE"/>
    <property type="match status" value="1"/>
</dbReference>
<feature type="domain" description="Flavodoxin-like" evidence="2">
    <location>
        <begin position="16"/>
        <end position="201"/>
    </location>
</feature>
<dbReference type="InterPro" id="IPR005025">
    <property type="entry name" value="FMN_Rdtase-like_dom"/>
</dbReference>
<organism evidence="3 4">
    <name type="scientific">Geodermatophilus tzadiensis</name>
    <dbReference type="NCBI Taxonomy" id="1137988"/>
    <lineage>
        <taxon>Bacteria</taxon>
        <taxon>Bacillati</taxon>
        <taxon>Actinomycetota</taxon>
        <taxon>Actinomycetes</taxon>
        <taxon>Geodermatophilales</taxon>
        <taxon>Geodermatophilaceae</taxon>
        <taxon>Geodermatophilus</taxon>
    </lineage>
</organism>
<evidence type="ECO:0000313" key="3">
    <source>
        <dbReference type="EMBL" id="PRY49009.1"/>
    </source>
</evidence>
<comment type="caution">
    <text evidence="3">The sequence shown here is derived from an EMBL/GenBank/DDBJ whole genome shotgun (WGS) entry which is preliminary data.</text>
</comment>
<dbReference type="GO" id="GO:0003955">
    <property type="term" value="F:NAD(P)H dehydrogenase (quinone) activity"/>
    <property type="evidence" value="ECO:0007669"/>
    <property type="project" value="InterPro"/>
</dbReference>
<dbReference type="GO" id="GO:0016020">
    <property type="term" value="C:membrane"/>
    <property type="evidence" value="ECO:0007669"/>
    <property type="project" value="TreeGrafter"/>
</dbReference>
<dbReference type="Proteomes" id="UP000239210">
    <property type="component" value="Unassembled WGS sequence"/>
</dbReference>